<evidence type="ECO:0000256" key="3">
    <source>
        <dbReference type="ARBA" id="ARBA00022475"/>
    </source>
</evidence>
<keyword evidence="5 8" id="KW-1133">Transmembrane helix</keyword>
<dbReference type="Proteomes" id="UP000301309">
    <property type="component" value="Unassembled WGS sequence"/>
</dbReference>
<evidence type="ECO:0000256" key="1">
    <source>
        <dbReference type="ARBA" id="ARBA00004651"/>
    </source>
</evidence>
<dbReference type="AlphaFoldDB" id="A0A4D4LPN0"/>
<evidence type="ECO:0000256" key="5">
    <source>
        <dbReference type="ARBA" id="ARBA00022989"/>
    </source>
</evidence>
<protein>
    <recommendedName>
        <fullName evidence="9">SSD domain-containing protein</fullName>
    </recommendedName>
</protein>
<feature type="domain" description="SSD" evidence="9">
    <location>
        <begin position="203"/>
        <end position="329"/>
    </location>
</feature>
<keyword evidence="4 8" id="KW-0812">Transmembrane</keyword>
<comment type="caution">
    <text evidence="10">The sequence shown here is derived from an EMBL/GenBank/DDBJ whole genome shotgun (WGS) entry which is preliminary data.</text>
</comment>
<evidence type="ECO:0000256" key="6">
    <source>
        <dbReference type="ARBA" id="ARBA00023136"/>
    </source>
</evidence>
<keyword evidence="3" id="KW-1003">Cell membrane</keyword>
<feature type="region of interest" description="Disordered" evidence="7">
    <location>
        <begin position="825"/>
        <end position="1085"/>
    </location>
</feature>
<feature type="domain" description="SSD" evidence="9">
    <location>
        <begin position="546"/>
        <end position="711"/>
    </location>
</feature>
<feature type="transmembrane region" description="Helical" evidence="8">
    <location>
        <begin position="207"/>
        <end position="225"/>
    </location>
</feature>
<dbReference type="SUPFAM" id="SSF82866">
    <property type="entry name" value="Multidrug efflux transporter AcrB transmembrane domain"/>
    <property type="match status" value="2"/>
</dbReference>
<dbReference type="EMBL" id="BJHW01000002">
    <property type="protein sequence ID" value="GDY60023.1"/>
    <property type="molecule type" value="Genomic_DNA"/>
</dbReference>
<proteinExistence type="inferred from homology"/>
<feature type="transmembrane region" description="Helical" evidence="8">
    <location>
        <begin position="689"/>
        <end position="712"/>
    </location>
</feature>
<feature type="transmembrane region" description="Helical" evidence="8">
    <location>
        <begin position="271"/>
        <end position="296"/>
    </location>
</feature>
<feature type="compositionally biased region" description="Gly residues" evidence="7">
    <location>
        <begin position="905"/>
        <end position="916"/>
    </location>
</feature>
<accession>A0A4D4LPN0</accession>
<feature type="transmembrane region" description="Helical" evidence="8">
    <location>
        <begin position="180"/>
        <end position="200"/>
    </location>
</feature>
<dbReference type="InterPro" id="IPR004869">
    <property type="entry name" value="MMPL_dom"/>
</dbReference>
<keyword evidence="6 8" id="KW-0472">Membrane</keyword>
<dbReference type="InterPro" id="IPR000731">
    <property type="entry name" value="SSD"/>
</dbReference>
<dbReference type="PANTHER" id="PTHR33406:SF11">
    <property type="entry name" value="MEMBRANE PROTEIN SCO6666-RELATED"/>
    <property type="match status" value="1"/>
</dbReference>
<dbReference type="Pfam" id="PF03176">
    <property type="entry name" value="MMPL"/>
    <property type="match status" value="2"/>
</dbReference>
<dbReference type="PROSITE" id="PS50156">
    <property type="entry name" value="SSD"/>
    <property type="match status" value="2"/>
</dbReference>
<dbReference type="Gene3D" id="1.20.1640.10">
    <property type="entry name" value="Multidrug efflux transporter AcrB transmembrane domain"/>
    <property type="match status" value="2"/>
</dbReference>
<feature type="transmembrane region" description="Helical" evidence="8">
    <location>
        <begin position="608"/>
        <end position="627"/>
    </location>
</feature>
<feature type="compositionally biased region" description="Gly residues" evidence="7">
    <location>
        <begin position="927"/>
        <end position="936"/>
    </location>
</feature>
<evidence type="ECO:0000259" key="9">
    <source>
        <dbReference type="PROSITE" id="PS50156"/>
    </source>
</evidence>
<feature type="transmembrane region" description="Helical" evidence="8">
    <location>
        <begin position="388"/>
        <end position="408"/>
    </location>
</feature>
<evidence type="ECO:0000256" key="4">
    <source>
        <dbReference type="ARBA" id="ARBA00022692"/>
    </source>
</evidence>
<dbReference type="GO" id="GO:0005886">
    <property type="term" value="C:plasma membrane"/>
    <property type="evidence" value="ECO:0007669"/>
    <property type="project" value="UniProtKB-SubCell"/>
</dbReference>
<dbReference type="InterPro" id="IPR050545">
    <property type="entry name" value="Mycobact_MmpL"/>
</dbReference>
<feature type="region of interest" description="Disordered" evidence="7">
    <location>
        <begin position="748"/>
        <end position="770"/>
    </location>
</feature>
<dbReference type="PANTHER" id="PTHR33406">
    <property type="entry name" value="MEMBRANE PROTEIN MJ1562-RELATED"/>
    <property type="match status" value="1"/>
</dbReference>
<reference evidence="10 11" key="1">
    <citation type="journal article" date="2020" name="Int. J. Syst. Evol. Microbiol.">
        <title>Reclassification of Streptomyces castelarensis and Streptomyces sporoclivatus as later heterotypic synonyms of Streptomyces antimycoticus.</title>
        <authorList>
            <person name="Komaki H."/>
            <person name="Tamura T."/>
        </authorList>
    </citation>
    <scope>NUCLEOTIDE SEQUENCE [LARGE SCALE GENOMIC DNA]</scope>
    <source>
        <strain evidence="10 11">NBRC 13459</strain>
    </source>
</reference>
<feature type="transmembrane region" description="Helical" evidence="8">
    <location>
        <begin position="544"/>
        <end position="567"/>
    </location>
</feature>
<feature type="transmembrane region" description="Helical" evidence="8">
    <location>
        <begin position="574"/>
        <end position="596"/>
    </location>
</feature>
<feature type="transmembrane region" description="Helical" evidence="8">
    <location>
        <begin position="659"/>
        <end position="677"/>
    </location>
</feature>
<evidence type="ECO:0000313" key="11">
    <source>
        <dbReference type="Proteomes" id="UP000301309"/>
    </source>
</evidence>
<feature type="transmembrane region" description="Helical" evidence="8">
    <location>
        <begin position="231"/>
        <end position="250"/>
    </location>
</feature>
<organism evidence="10 11">
    <name type="scientific">Streptomyces violaceusniger</name>
    <dbReference type="NCBI Taxonomy" id="68280"/>
    <lineage>
        <taxon>Bacteria</taxon>
        <taxon>Bacillati</taxon>
        <taxon>Actinomycetota</taxon>
        <taxon>Actinomycetes</taxon>
        <taxon>Kitasatosporales</taxon>
        <taxon>Streptomycetaceae</taxon>
        <taxon>Streptomyces</taxon>
        <taxon>Streptomyces violaceusniger group</taxon>
    </lineage>
</organism>
<evidence type="ECO:0000256" key="2">
    <source>
        <dbReference type="ARBA" id="ARBA00010157"/>
    </source>
</evidence>
<feature type="transmembrane region" description="Helical" evidence="8">
    <location>
        <begin position="308"/>
        <end position="330"/>
    </location>
</feature>
<feature type="compositionally biased region" description="Low complexity" evidence="7">
    <location>
        <begin position="917"/>
        <end position="926"/>
    </location>
</feature>
<gene>
    <name evidence="10" type="ORF">SVIO_106460</name>
</gene>
<name>A0A4D4LPN0_STRVO</name>
<sequence length="1085" mass="112011">MATFLYRIGRWAFRRRRLVGGVWLGVLVLAVVAAAMAPAGEEEDLSMPGTESQKAFDLLDERFPRSNSQGAEARLVFQAPDGQRVTARENKAAVEDTLGSLDGGDQVASTTDPYETGAVSEDGTIAYSTITYTADAVDLTESAKSALEDAASQARDAGLTVEIGGSALDSEEEPGGTTEIIGVAVAAVVLVLALGSLVAAGLSLLTALVGVAIAFGLVSALAVPLGLTSTVAILALMLGLAVGIDYALFITSRFRDERARGSEPEEAAGRAVGTAGSAVVFAGATVFIALVGLGVVGIPELTKMGMGGAGAVALAVLVALTLVPALFGFFGNGVSPARAKPRAWGRVLSRAARKATRPGSERPHPVPAAAGRPGLGIRWARFVLRRPVTVLLIAGLGLGAVALPALSLELGLPGDESKSVETTQRRAYDLLSEGFGPGFNGPLTVVVDTSESGDTRATTDLVVKTIRGVDGVTSVGDPVLSRTKDTAVLTAVPRTAPNSGETKDLVHAIRGAVSGVEADTGAGILVTGTTAMNIDISEAMSDALIPYLTVVIGLAVLLLTVVFRSVLVPVKAALGFLLSVGAAFGVLVAVFQWGWAADLVGIEQTGPVMSLMPILIIGIVFGLAMDYEVFLLTRMREAHVHGASYDEAIVGGFRHSGRVVAAAAIIMISVFAGFIGMSSPTIQTMGVGLAAAVAFDAFVVRMAIAPAVLALLGDRAWWLPRILNRVLPSVDVEGEKLSTRVPPPRPCRTPWCRGSPSAGTGTEHDEHGWRWPATGRHVVAGGSDHGDGVRALSARRRGAGGRQHAVTAARRRLLHRRGVLCRVAGAAPGAPGRHGGHDRERRAGAVLGPPAEPAHRGPRRDHRLLAHRAHRTARGERGVAHLRGAAGRLHPLVRGPLVEGREQGRSGGGLPAGGGRTRSLGAEPTGLPGGRGGAGPAGREEPGERGAPQSGRGTGAHRPGTARPGGPSDHPGQRAGHRRRPPLRRPPGADPQEPEGARRDHRPRARRTAGHGRSAASVRGRGRARRTGARAVPASHAPRVLPPRGSGGVGTPGGHGQAAAAGGGPHRLPHRPGGPDQRDQARRYR</sequence>
<feature type="compositionally biased region" description="Basic and acidic residues" evidence="7">
    <location>
        <begin position="1076"/>
        <end position="1085"/>
    </location>
</feature>
<evidence type="ECO:0000256" key="7">
    <source>
        <dbReference type="SAM" id="MobiDB-lite"/>
    </source>
</evidence>
<comment type="similarity">
    <text evidence="2">Belongs to the resistance-nodulation-cell division (RND) (TC 2.A.6) family. MmpL subfamily.</text>
</comment>
<keyword evidence="11" id="KW-1185">Reference proteome</keyword>
<feature type="compositionally biased region" description="Gly residues" evidence="7">
    <location>
        <begin position="1045"/>
        <end position="1065"/>
    </location>
</feature>
<feature type="compositionally biased region" description="Basic residues" evidence="7">
    <location>
        <begin position="856"/>
        <end position="872"/>
    </location>
</feature>
<comment type="subcellular location">
    <subcellularLocation>
        <location evidence="1">Cell membrane</location>
        <topology evidence="1">Multi-pass membrane protein</topology>
    </subcellularLocation>
</comment>
<evidence type="ECO:0000313" key="10">
    <source>
        <dbReference type="EMBL" id="GDY60023.1"/>
    </source>
</evidence>
<feature type="compositionally biased region" description="Basic residues" evidence="7">
    <location>
        <begin position="999"/>
        <end position="1010"/>
    </location>
</feature>
<evidence type="ECO:0000256" key="8">
    <source>
        <dbReference type="SAM" id="Phobius"/>
    </source>
</evidence>